<feature type="binding site" evidence="11">
    <location>
        <position position="574"/>
    </location>
    <ligand>
        <name>ATP</name>
        <dbReference type="ChEBI" id="CHEBI:30616"/>
    </ligand>
</feature>
<evidence type="ECO:0000256" key="7">
    <source>
        <dbReference type="ARBA" id="ARBA00022967"/>
    </source>
</evidence>
<dbReference type="EC" id="7.6.2.1" evidence="13"/>
<dbReference type="SFLD" id="SFLDS00003">
    <property type="entry name" value="Haloacid_Dehalogenase"/>
    <property type="match status" value="1"/>
</dbReference>
<evidence type="ECO:0000256" key="8">
    <source>
        <dbReference type="ARBA" id="ARBA00022989"/>
    </source>
</evidence>
<protein>
    <recommendedName>
        <fullName evidence="13">Phospholipid-transporting ATPase</fullName>
        <ecNumber evidence="13">7.6.2.1</ecNumber>
    </recommendedName>
</protein>
<keyword evidence="8 13" id="KW-1133">Transmembrane helix</keyword>
<dbReference type="PANTHER" id="PTHR24092">
    <property type="entry name" value="PROBABLE PHOSPHOLIPID-TRANSPORTING ATPASE"/>
    <property type="match status" value="1"/>
</dbReference>
<evidence type="ECO:0000259" key="15">
    <source>
        <dbReference type="Pfam" id="PF16209"/>
    </source>
</evidence>
<feature type="binding site" evidence="11">
    <location>
        <position position="629"/>
    </location>
    <ligand>
        <name>ATP</name>
        <dbReference type="ChEBI" id="CHEBI:30616"/>
    </ligand>
</feature>
<evidence type="ECO:0000256" key="2">
    <source>
        <dbReference type="ARBA" id="ARBA00022692"/>
    </source>
</evidence>
<feature type="transmembrane region" description="Helical" evidence="13">
    <location>
        <begin position="1016"/>
        <end position="1033"/>
    </location>
</feature>
<dbReference type="GO" id="GO:0016887">
    <property type="term" value="F:ATP hydrolysis activity"/>
    <property type="evidence" value="ECO:0007669"/>
    <property type="project" value="InterPro"/>
</dbReference>
<dbReference type="GO" id="GO:0000287">
    <property type="term" value="F:magnesium ion binding"/>
    <property type="evidence" value="ECO:0007669"/>
    <property type="project" value="UniProtKB-UniRule"/>
</dbReference>
<feature type="active site" description="4-aspartylphosphate intermediate" evidence="10">
    <location>
        <position position="398"/>
    </location>
</feature>
<dbReference type="GO" id="GO:0140326">
    <property type="term" value="F:ATPase-coupled intramembrane lipid transporter activity"/>
    <property type="evidence" value="ECO:0007669"/>
    <property type="project" value="UniProtKB-EC"/>
</dbReference>
<feature type="binding site" evidence="11">
    <location>
        <position position="710"/>
    </location>
    <ligand>
        <name>ATP</name>
        <dbReference type="ChEBI" id="CHEBI:30616"/>
    </ligand>
</feature>
<sequence>MFKSDRQKSDKERIFTINASGKSNNEVFPTNFIKTSKYNIVTFLPLSLLGQFRRYANIYFLFIAIIQSFPIISPLNPISAIAPLVFVLGLSMIREAMEDISRHKSDNEVNAMGCTKIINNKQVKTTWADVKVGDLLYISENEMFPADIIVLSSQFESGACYIETSSLDGEKNLKPKSAIKETQTIFGFNETQSQNQMSQNNNQQFKAQGNPPSPALGDFEGSIHFPNGTKKVLNGKQLLLRGAFLRNTKFIIGVIVYTGEDTKIMRNAEPSRIKQSTIESTMNKLILGILGVQIIACALSAILSSWWLHKSFSKHFYIIITEQNYTLLSAIAFFSFFLLYNTMIPISLVVSMEFVKVFQCYFINKDQDMYSSKRDKYAKAQTSTINEELGQVEYVFSDKTGTLTCNQMEFKYCIIGDIQYGQNEKNNNLPSPKQNNHNNNNVQEDTSQFKHSVFNFQDNTLTGIIQDKPEYQNQSLQPRKLIIQSNDKNSILEINTQKELIHEYLMLLSSAHECIAQKGKNSQINYQGPSPDEITLVDAAMNLGYRFEGQSANEQEFTIRGKQKKVELLSQFEFDSNRKRMSVIIKDNGIYKLYIKGADSIIKARLKQDQPFLEFIQNKLSEFSTIGLRTLLMAMKILSEQEYLAFERQKDALASSDKREQEKEELVNNLEKDLYLLGATAVEDKLQDDVPETIADLLKANIKVWMLTGDKLETAENIAKSCRLIQNDFMVMKYSETDLNKLRVQLSENKLTYQACIKEKKKKSILVEGESLVMLTINQQLKREFTKMAMGCDSVVCCRVTPKQKAEVVHLVKDLNKITLAIGDGANDVNMIQEAHIGIGLYGNEGMRAVQSSDYALGEFRFLWKLLLIHGNWSYIRISEMILYFFYKNMIFTVPQFLYSFYSAYSAQTYFDDWYITFYNLFFTSLPLIARATLDRSVYYKMNVRNEEYSDIYQKSTQYLKGKFPLLYSVGQKQTIFTLPNFIFWWGQGFIHGLLVYFISYACFDTELVNLNGQNAGFATLSITAYTAIIFIVDIKIAIYTKFWTFINIITLLLFSIGIYIAYFFISHYFKGTYSEFTPIYLIQSPNFYLIIALLNAIIFIFDLVINAIIHEFYSTETDKIIKWRRDFKQLAREGNVLQKIEMLQQGKRENGQRDWGDSFFEQILEERLKSDRDQNIVEEQRAILDSKFQPYASPVNLNNSDHTNRQYQQKIELQQIQLPLQNNNNIKTINYQMSQKQQQNFKNVNEDSRINHPQQQRIYVR</sequence>
<dbReference type="NCBIfam" id="TIGR01652">
    <property type="entry name" value="ATPase-Plipid"/>
    <property type="match status" value="1"/>
</dbReference>
<dbReference type="InterPro" id="IPR006539">
    <property type="entry name" value="P-type_ATPase_IV"/>
</dbReference>
<feature type="transmembrane region" description="Helical" evidence="13">
    <location>
        <begin position="914"/>
        <end position="934"/>
    </location>
</feature>
<feature type="compositionally biased region" description="Polar residues" evidence="14">
    <location>
        <begin position="1252"/>
        <end position="1262"/>
    </location>
</feature>
<dbReference type="FunFam" id="3.40.50.1000:FF:000084">
    <property type="entry name" value="Phospholipid-transporting ATPase"/>
    <property type="match status" value="1"/>
</dbReference>
<feature type="binding site" evidence="11">
    <location>
        <position position="799"/>
    </location>
    <ligand>
        <name>ATP</name>
        <dbReference type="ChEBI" id="CHEBI:30616"/>
    </ligand>
</feature>
<comment type="cofactor">
    <cofactor evidence="12">
        <name>Mg(2+)</name>
        <dbReference type="ChEBI" id="CHEBI:18420"/>
    </cofactor>
</comment>
<feature type="transmembrane region" description="Helical" evidence="13">
    <location>
        <begin position="285"/>
        <end position="307"/>
    </location>
</feature>
<feature type="binding site" evidence="11">
    <location>
        <position position="708"/>
    </location>
    <ligand>
        <name>ATP</name>
        <dbReference type="ChEBI" id="CHEBI:30616"/>
    </ligand>
</feature>
<evidence type="ECO:0000313" key="18">
    <source>
        <dbReference type="Proteomes" id="UP000688137"/>
    </source>
</evidence>
<evidence type="ECO:0000256" key="5">
    <source>
        <dbReference type="ARBA" id="ARBA00022840"/>
    </source>
</evidence>
<keyword evidence="4 11" id="KW-0547">Nucleotide-binding</keyword>
<feature type="binding site" evidence="11">
    <location>
        <position position="709"/>
    </location>
    <ligand>
        <name>ATP</name>
        <dbReference type="ChEBI" id="CHEBI:30616"/>
    </ligand>
</feature>
<dbReference type="InterPro" id="IPR032630">
    <property type="entry name" value="P_typ_ATPase_c"/>
</dbReference>
<comment type="subcellular location">
    <subcellularLocation>
        <location evidence="1 13">Membrane</location>
        <topology evidence="1 13">Multi-pass membrane protein</topology>
    </subcellularLocation>
</comment>
<feature type="binding site" evidence="12">
    <location>
        <position position="824"/>
    </location>
    <ligand>
        <name>Mg(2+)</name>
        <dbReference type="ChEBI" id="CHEBI:18420"/>
    </ligand>
</feature>
<dbReference type="InterPro" id="IPR044492">
    <property type="entry name" value="P_typ_ATPase_HD_dom"/>
</dbReference>
<feature type="binding site" evidence="12">
    <location>
        <position position="828"/>
    </location>
    <ligand>
        <name>Mg(2+)</name>
        <dbReference type="ChEBI" id="CHEBI:18420"/>
    </ligand>
</feature>
<dbReference type="SFLD" id="SFLDF00027">
    <property type="entry name" value="p-type_atpase"/>
    <property type="match status" value="1"/>
</dbReference>
<feature type="binding site" evidence="11">
    <location>
        <position position="399"/>
    </location>
    <ligand>
        <name>ATP</name>
        <dbReference type="ChEBI" id="CHEBI:30616"/>
    </ligand>
</feature>
<dbReference type="Pfam" id="PF13246">
    <property type="entry name" value="Cation_ATPase"/>
    <property type="match status" value="1"/>
</dbReference>
<feature type="binding site" evidence="12">
    <location>
        <position position="398"/>
    </location>
    <ligand>
        <name>Mg(2+)</name>
        <dbReference type="ChEBI" id="CHEBI:18420"/>
    </ligand>
</feature>
<feature type="region of interest" description="Disordered" evidence="14">
    <location>
        <begin position="1238"/>
        <end position="1262"/>
    </location>
</feature>
<dbReference type="PANTHER" id="PTHR24092:SF150">
    <property type="entry name" value="PHOSPHOLIPID-TRANSPORTING ATPASE"/>
    <property type="match status" value="1"/>
</dbReference>
<keyword evidence="6 12" id="KW-0460">Magnesium</keyword>
<dbReference type="Proteomes" id="UP000688137">
    <property type="component" value="Unassembled WGS sequence"/>
</dbReference>
<evidence type="ECO:0000256" key="1">
    <source>
        <dbReference type="ARBA" id="ARBA00004141"/>
    </source>
</evidence>
<organism evidence="17 18">
    <name type="scientific">Paramecium primaurelia</name>
    <dbReference type="NCBI Taxonomy" id="5886"/>
    <lineage>
        <taxon>Eukaryota</taxon>
        <taxon>Sar</taxon>
        <taxon>Alveolata</taxon>
        <taxon>Ciliophora</taxon>
        <taxon>Intramacronucleata</taxon>
        <taxon>Oligohymenophorea</taxon>
        <taxon>Peniculida</taxon>
        <taxon>Parameciidae</taxon>
        <taxon>Paramecium</taxon>
    </lineage>
</organism>
<comment type="caution">
    <text evidence="17">The sequence shown here is derived from an EMBL/GenBank/DDBJ whole genome shotgun (WGS) entry which is preliminary data.</text>
</comment>
<feature type="binding site" evidence="11">
    <location>
        <position position="398"/>
    </location>
    <ligand>
        <name>ATP</name>
        <dbReference type="ChEBI" id="CHEBI:30616"/>
    </ligand>
</feature>
<dbReference type="GO" id="GO:0045332">
    <property type="term" value="P:phospholipid translocation"/>
    <property type="evidence" value="ECO:0007669"/>
    <property type="project" value="TreeGrafter"/>
</dbReference>
<accession>A0A8S1K3U0</accession>
<feature type="domain" description="P-type ATPase C-terminal" evidence="16">
    <location>
        <begin position="850"/>
        <end position="1115"/>
    </location>
</feature>
<feature type="transmembrane region" description="Helical" evidence="13">
    <location>
        <begin position="1045"/>
        <end position="1066"/>
    </location>
</feature>
<feature type="binding site" evidence="12">
    <location>
        <position position="400"/>
    </location>
    <ligand>
        <name>Mg(2+)</name>
        <dbReference type="ChEBI" id="CHEBI:18420"/>
    </ligand>
</feature>
<comment type="catalytic activity">
    <reaction evidence="13">
        <text>ATP + H2O + phospholipidSide 1 = ADP + phosphate + phospholipidSide 2.</text>
        <dbReference type="EC" id="7.6.2.1"/>
    </reaction>
</comment>
<keyword evidence="7 13" id="KW-1278">Translocase</keyword>
<feature type="binding site" evidence="11">
    <location>
        <position position="400"/>
    </location>
    <ligand>
        <name>ATP</name>
        <dbReference type="ChEBI" id="CHEBI:30616"/>
    </ligand>
</feature>
<dbReference type="EMBL" id="CAJJDM010000011">
    <property type="protein sequence ID" value="CAD8050140.1"/>
    <property type="molecule type" value="Genomic_DNA"/>
</dbReference>
<feature type="transmembrane region" description="Helical" evidence="13">
    <location>
        <begin position="982"/>
        <end position="1004"/>
    </location>
</feature>
<keyword evidence="9 13" id="KW-0472">Membrane</keyword>
<evidence type="ECO:0000256" key="14">
    <source>
        <dbReference type="SAM" id="MobiDB-lite"/>
    </source>
</evidence>
<comment type="similarity">
    <text evidence="13">Belongs to the cation transport ATPase (P-type) (TC 3.A.3) family. Type IV subfamily.</text>
</comment>
<proteinExistence type="inferred from homology"/>
<evidence type="ECO:0000256" key="13">
    <source>
        <dbReference type="RuleBase" id="RU362033"/>
    </source>
</evidence>
<dbReference type="Pfam" id="PF16209">
    <property type="entry name" value="PhoLip_ATPase_N"/>
    <property type="match status" value="1"/>
</dbReference>
<dbReference type="InterPro" id="IPR001757">
    <property type="entry name" value="P_typ_ATPase"/>
</dbReference>
<keyword evidence="2 13" id="KW-0812">Transmembrane</keyword>
<feature type="domain" description="P-type ATPase N-terminal" evidence="15">
    <location>
        <begin position="17"/>
        <end position="81"/>
    </location>
</feature>
<dbReference type="GO" id="GO:0005886">
    <property type="term" value="C:plasma membrane"/>
    <property type="evidence" value="ECO:0007669"/>
    <property type="project" value="TreeGrafter"/>
</dbReference>
<dbReference type="FunFam" id="3.40.1110.10:FF:000118">
    <property type="entry name" value="Phospholipid-transporting ATPase"/>
    <property type="match status" value="1"/>
</dbReference>
<dbReference type="Pfam" id="PF16212">
    <property type="entry name" value="PhoLip_ATPase_C"/>
    <property type="match status" value="1"/>
</dbReference>
<feature type="transmembrane region" description="Helical" evidence="13">
    <location>
        <begin position="55"/>
        <end position="72"/>
    </location>
</feature>
<feature type="binding site" evidence="11">
    <location>
        <position position="828"/>
    </location>
    <ligand>
        <name>ATP</name>
        <dbReference type="ChEBI" id="CHEBI:30616"/>
    </ligand>
</feature>
<keyword evidence="5 11" id="KW-0067">ATP-binding</keyword>
<keyword evidence="3 12" id="KW-0479">Metal-binding</keyword>
<feature type="binding site" evidence="11">
    <location>
        <position position="596"/>
    </location>
    <ligand>
        <name>ATP</name>
        <dbReference type="ChEBI" id="CHEBI:30616"/>
    </ligand>
</feature>
<dbReference type="GO" id="GO:0005524">
    <property type="term" value="F:ATP binding"/>
    <property type="evidence" value="ECO:0007669"/>
    <property type="project" value="UniProtKB-UniRule"/>
</dbReference>
<dbReference type="PROSITE" id="PS00154">
    <property type="entry name" value="ATPASE_E1_E2"/>
    <property type="match status" value="1"/>
</dbReference>
<feature type="transmembrane region" description="Helical" evidence="13">
    <location>
        <begin position="78"/>
        <end position="97"/>
    </location>
</feature>
<evidence type="ECO:0000256" key="6">
    <source>
        <dbReference type="ARBA" id="ARBA00022842"/>
    </source>
</evidence>
<feature type="region of interest" description="Disordered" evidence="14">
    <location>
        <begin position="424"/>
        <end position="443"/>
    </location>
</feature>
<name>A0A8S1K3U0_PARPR</name>
<feature type="transmembrane region" description="Helical" evidence="13">
    <location>
        <begin position="882"/>
        <end position="902"/>
    </location>
</feature>
<keyword evidence="18" id="KW-1185">Reference proteome</keyword>
<dbReference type="SFLD" id="SFLDG00002">
    <property type="entry name" value="C1.7:_P-type_atpase_like"/>
    <property type="match status" value="1"/>
</dbReference>
<gene>
    <name evidence="17" type="ORF">PPRIM_AZ9-3.1.T0140341</name>
</gene>
<evidence type="ECO:0000256" key="12">
    <source>
        <dbReference type="PIRSR" id="PIRSR606539-3"/>
    </source>
</evidence>
<dbReference type="InterPro" id="IPR018303">
    <property type="entry name" value="ATPase_P-typ_P_site"/>
</dbReference>
<feature type="compositionally biased region" description="Low complexity" evidence="14">
    <location>
        <begin position="426"/>
        <end position="441"/>
    </location>
</feature>
<reference evidence="17" key="1">
    <citation type="submission" date="2021-01" db="EMBL/GenBank/DDBJ databases">
        <authorList>
            <consortium name="Genoscope - CEA"/>
            <person name="William W."/>
        </authorList>
    </citation>
    <scope>NUCLEOTIDE SEQUENCE</scope>
</reference>
<dbReference type="NCBIfam" id="TIGR01494">
    <property type="entry name" value="ATPase_P-type"/>
    <property type="match status" value="2"/>
</dbReference>
<evidence type="ECO:0000313" key="17">
    <source>
        <dbReference type="EMBL" id="CAD8050140.1"/>
    </source>
</evidence>
<feature type="transmembrane region" description="Helical" evidence="13">
    <location>
        <begin position="1086"/>
        <end position="1110"/>
    </location>
</feature>
<feature type="binding site" evidence="11">
    <location>
        <position position="805"/>
    </location>
    <ligand>
        <name>ATP</name>
        <dbReference type="ChEBI" id="CHEBI:30616"/>
    </ligand>
</feature>
<evidence type="ECO:0000256" key="11">
    <source>
        <dbReference type="PIRSR" id="PIRSR606539-2"/>
    </source>
</evidence>
<feature type="binding site" evidence="11">
    <location>
        <position position="533"/>
    </location>
    <ligand>
        <name>ATP</name>
        <dbReference type="ChEBI" id="CHEBI:30616"/>
    </ligand>
</feature>
<feature type="transmembrane region" description="Helical" evidence="13">
    <location>
        <begin position="327"/>
        <end position="350"/>
    </location>
</feature>
<dbReference type="InterPro" id="IPR032631">
    <property type="entry name" value="P-type_ATPase_N"/>
</dbReference>
<feature type="binding site" evidence="11">
    <location>
        <position position="827"/>
    </location>
    <ligand>
        <name>ATP</name>
        <dbReference type="ChEBI" id="CHEBI:30616"/>
    </ligand>
</feature>
<evidence type="ECO:0000256" key="3">
    <source>
        <dbReference type="ARBA" id="ARBA00022723"/>
    </source>
</evidence>
<evidence type="ECO:0000256" key="4">
    <source>
        <dbReference type="ARBA" id="ARBA00022741"/>
    </source>
</evidence>
<dbReference type="OMA" id="XPFLSYQ"/>
<dbReference type="AlphaFoldDB" id="A0A8S1K3U0"/>
<evidence type="ECO:0000256" key="9">
    <source>
        <dbReference type="ARBA" id="ARBA00023136"/>
    </source>
</evidence>
<evidence type="ECO:0000256" key="10">
    <source>
        <dbReference type="PIRSR" id="PIRSR606539-1"/>
    </source>
</evidence>
<evidence type="ECO:0000259" key="16">
    <source>
        <dbReference type="Pfam" id="PF16212"/>
    </source>
</evidence>